<sequence length="65" mass="7944">MLYSKKIKALKQEIHFQKIDLEGKNNILRVTLNDNRRLRKELNQKNQLLKKYQEVLMKYQEEGKL</sequence>
<keyword evidence="1" id="KW-0175">Coiled coil</keyword>
<organism evidence="2">
    <name type="scientific">uncultured Caudovirales phage</name>
    <dbReference type="NCBI Taxonomy" id="2100421"/>
    <lineage>
        <taxon>Viruses</taxon>
        <taxon>Duplodnaviria</taxon>
        <taxon>Heunggongvirae</taxon>
        <taxon>Uroviricota</taxon>
        <taxon>Caudoviricetes</taxon>
        <taxon>Peduoviridae</taxon>
        <taxon>Maltschvirus</taxon>
        <taxon>Maltschvirus maltsch</taxon>
    </lineage>
</organism>
<accession>A0A2H4IYJ7</accession>
<proteinExistence type="predicted"/>
<feature type="coiled-coil region" evidence="1">
    <location>
        <begin position="28"/>
        <end position="62"/>
    </location>
</feature>
<evidence type="ECO:0000313" key="2">
    <source>
        <dbReference type="EMBL" id="ASN67545.1"/>
    </source>
</evidence>
<reference evidence="2" key="1">
    <citation type="submission" date="2017-06" db="EMBL/GenBank/DDBJ databases">
        <title>Novel phages from South African skin metaviromes.</title>
        <authorList>
            <person name="van Zyl L.J."/>
            <person name="Abrahams Y."/>
            <person name="Stander E.A."/>
            <person name="Kirby B.M."/>
            <person name="Clavaud C."/>
            <person name="Farcet C."/>
            <person name="Breton L."/>
            <person name="Trindade M.I."/>
        </authorList>
    </citation>
    <scope>NUCLEOTIDE SEQUENCE</scope>
</reference>
<gene>
    <name evidence="2" type="ORF">10S16_10</name>
</gene>
<dbReference type="EMBL" id="MF417852">
    <property type="protein sequence ID" value="ASN67545.1"/>
    <property type="molecule type" value="Genomic_DNA"/>
</dbReference>
<protein>
    <submittedName>
        <fullName evidence="2">Uncharacterized protein</fullName>
    </submittedName>
</protein>
<evidence type="ECO:0000256" key="1">
    <source>
        <dbReference type="SAM" id="Coils"/>
    </source>
</evidence>
<name>A0A2H4IYJ7_9CAUD</name>